<dbReference type="AlphaFoldDB" id="A0A6A5XIT9"/>
<name>A0A6A5XIT9_9PLEO</name>
<proteinExistence type="predicted"/>
<protein>
    <submittedName>
        <fullName evidence="1">Uncharacterized protein</fullName>
    </submittedName>
</protein>
<dbReference type="OrthoDB" id="4188844at2759"/>
<evidence type="ECO:0000313" key="1">
    <source>
        <dbReference type="EMBL" id="KAF2012690.1"/>
    </source>
</evidence>
<gene>
    <name evidence="1" type="ORF">BU24DRAFT_465058</name>
</gene>
<dbReference type="EMBL" id="ML978072">
    <property type="protein sequence ID" value="KAF2012690.1"/>
    <property type="molecule type" value="Genomic_DNA"/>
</dbReference>
<keyword evidence="2" id="KW-1185">Reference proteome</keyword>
<sequence length="107" mass="12159">MSSSSTVHINAEDADADDNELVVKENGEYKMLTVDPSFRSGAIYVQMMKDNNKNEHENQLIALYEKQDTHWSDPAIMHEIKIALKSSLNKKLASLDADQWMFGGERK</sequence>
<dbReference type="RefSeq" id="XP_033381029.1">
    <property type="nucleotide sequence ID" value="XM_033532244.1"/>
</dbReference>
<reference evidence="1" key="1">
    <citation type="journal article" date="2020" name="Stud. Mycol.">
        <title>101 Dothideomycetes genomes: a test case for predicting lifestyles and emergence of pathogens.</title>
        <authorList>
            <person name="Haridas S."/>
            <person name="Albert R."/>
            <person name="Binder M."/>
            <person name="Bloem J."/>
            <person name="Labutti K."/>
            <person name="Salamov A."/>
            <person name="Andreopoulos B."/>
            <person name="Baker S."/>
            <person name="Barry K."/>
            <person name="Bills G."/>
            <person name="Bluhm B."/>
            <person name="Cannon C."/>
            <person name="Castanera R."/>
            <person name="Culley D."/>
            <person name="Daum C."/>
            <person name="Ezra D."/>
            <person name="Gonzalez J."/>
            <person name="Henrissat B."/>
            <person name="Kuo A."/>
            <person name="Liang C."/>
            <person name="Lipzen A."/>
            <person name="Lutzoni F."/>
            <person name="Magnuson J."/>
            <person name="Mondo S."/>
            <person name="Nolan M."/>
            <person name="Ohm R."/>
            <person name="Pangilinan J."/>
            <person name="Park H.-J."/>
            <person name="Ramirez L."/>
            <person name="Alfaro M."/>
            <person name="Sun H."/>
            <person name="Tritt A."/>
            <person name="Yoshinaga Y."/>
            <person name="Zwiers L.-H."/>
            <person name="Turgeon B."/>
            <person name="Goodwin S."/>
            <person name="Spatafora J."/>
            <person name="Crous P."/>
            <person name="Grigoriev I."/>
        </authorList>
    </citation>
    <scope>NUCLEOTIDE SEQUENCE</scope>
    <source>
        <strain evidence="1">CBS 175.79</strain>
    </source>
</reference>
<organism evidence="1 2">
    <name type="scientific">Aaosphaeria arxii CBS 175.79</name>
    <dbReference type="NCBI Taxonomy" id="1450172"/>
    <lineage>
        <taxon>Eukaryota</taxon>
        <taxon>Fungi</taxon>
        <taxon>Dikarya</taxon>
        <taxon>Ascomycota</taxon>
        <taxon>Pezizomycotina</taxon>
        <taxon>Dothideomycetes</taxon>
        <taxon>Pleosporomycetidae</taxon>
        <taxon>Pleosporales</taxon>
        <taxon>Pleosporales incertae sedis</taxon>
        <taxon>Aaosphaeria</taxon>
    </lineage>
</organism>
<dbReference type="GeneID" id="54289641"/>
<accession>A0A6A5XIT9</accession>
<dbReference type="Proteomes" id="UP000799778">
    <property type="component" value="Unassembled WGS sequence"/>
</dbReference>
<evidence type="ECO:0000313" key="2">
    <source>
        <dbReference type="Proteomes" id="UP000799778"/>
    </source>
</evidence>